<dbReference type="Pfam" id="PF13692">
    <property type="entry name" value="Glyco_trans_1_4"/>
    <property type="match status" value="1"/>
</dbReference>
<evidence type="ECO:0000259" key="1">
    <source>
        <dbReference type="Pfam" id="PF13439"/>
    </source>
</evidence>
<reference evidence="2" key="1">
    <citation type="journal article" date="2012" name="J. Microbiol. Biotechnol.">
        <title>Ramlibacter ginsenosidimutans sp. nov., with ginsenoside-converting activity.</title>
        <authorList>
            <person name="Wang L."/>
            <person name="An D.S."/>
            <person name="Kim S.G."/>
            <person name="Jin F.X."/>
            <person name="Kim S.C."/>
            <person name="Lee S.T."/>
            <person name="Im W.T."/>
        </authorList>
    </citation>
    <scope>NUCLEOTIDE SEQUENCE</scope>
    <source>
        <strain evidence="2">KACC 17527</strain>
    </source>
</reference>
<dbReference type="Gene3D" id="3.40.50.2000">
    <property type="entry name" value="Glycogen Phosphorylase B"/>
    <property type="match status" value="2"/>
</dbReference>
<organism evidence="2 3">
    <name type="scientific">Ramlibacter ginsenosidimutans</name>
    <dbReference type="NCBI Taxonomy" id="502333"/>
    <lineage>
        <taxon>Bacteria</taxon>
        <taxon>Pseudomonadati</taxon>
        <taxon>Pseudomonadota</taxon>
        <taxon>Betaproteobacteria</taxon>
        <taxon>Burkholderiales</taxon>
        <taxon>Comamonadaceae</taxon>
        <taxon>Ramlibacter</taxon>
    </lineage>
</organism>
<gene>
    <name evidence="2" type="ORF">JJB11_11510</name>
</gene>
<evidence type="ECO:0000313" key="2">
    <source>
        <dbReference type="EMBL" id="MBK6006719.1"/>
    </source>
</evidence>
<accession>A0A934TSG8</accession>
<protein>
    <submittedName>
        <fullName evidence="2">Glycosyltransferase</fullName>
    </submittedName>
</protein>
<dbReference type="Proteomes" id="UP000630528">
    <property type="component" value="Unassembled WGS sequence"/>
</dbReference>
<reference evidence="2" key="2">
    <citation type="submission" date="2021-01" db="EMBL/GenBank/DDBJ databases">
        <authorList>
            <person name="Kang M."/>
        </authorList>
    </citation>
    <scope>NUCLEOTIDE SEQUENCE</scope>
    <source>
        <strain evidence="2">KACC 17527</strain>
    </source>
</reference>
<feature type="domain" description="Glycosyltransferase subfamily 4-like N-terminal" evidence="1">
    <location>
        <begin position="20"/>
        <end position="124"/>
    </location>
</feature>
<evidence type="ECO:0000313" key="3">
    <source>
        <dbReference type="Proteomes" id="UP000630528"/>
    </source>
</evidence>
<dbReference type="EMBL" id="JAEPWM010000004">
    <property type="protein sequence ID" value="MBK6006719.1"/>
    <property type="molecule type" value="Genomic_DNA"/>
</dbReference>
<dbReference type="Pfam" id="PF13439">
    <property type="entry name" value="Glyco_transf_4"/>
    <property type="match status" value="1"/>
</dbReference>
<sequence length="347" mass="37473">MSLTVLSVAYPFAPVSRDTPGGAEQVLAQIDAALVRAGHRSLVVASAGSRVAGTLVPIAAPAAPFDDAQRQRTWDAQRRAIAQVLASERVDVVHLHGIDFAHYLPPPGAVPLLVTLHLPPSWYPPEVFASQRADLHLQCVSRTQQRACPAGARLLPAIANGVPVQDLQARVRKRNFALALGRICPEKNLHAALDAGHIAGVSVLLGGQVFPYDAHERYFRDQIVPRLDARRRFLGPLDFRRKRLLLTAARCLLLPTLAPETSSLVAMEALACGTPVVAFAAGALPEIVQHGETGFLVHDAGGMADAIARCDRIAPDHCRAVARERFSSERMTREYLHVYRQLAAAAA</sequence>
<name>A0A934TSG8_9BURK</name>
<dbReference type="GO" id="GO:0016757">
    <property type="term" value="F:glycosyltransferase activity"/>
    <property type="evidence" value="ECO:0007669"/>
    <property type="project" value="UniProtKB-ARBA"/>
</dbReference>
<dbReference type="AlphaFoldDB" id="A0A934TSG8"/>
<dbReference type="PANTHER" id="PTHR12526:SF595">
    <property type="entry name" value="BLL5217 PROTEIN"/>
    <property type="match status" value="1"/>
</dbReference>
<dbReference type="PANTHER" id="PTHR12526">
    <property type="entry name" value="GLYCOSYLTRANSFERASE"/>
    <property type="match status" value="1"/>
</dbReference>
<dbReference type="SUPFAM" id="SSF53756">
    <property type="entry name" value="UDP-Glycosyltransferase/glycogen phosphorylase"/>
    <property type="match status" value="1"/>
</dbReference>
<dbReference type="InterPro" id="IPR028098">
    <property type="entry name" value="Glyco_trans_4-like_N"/>
</dbReference>
<dbReference type="RefSeq" id="WP_201170740.1">
    <property type="nucleotide sequence ID" value="NZ_JAEPWM010000004.1"/>
</dbReference>
<proteinExistence type="predicted"/>
<comment type="caution">
    <text evidence="2">The sequence shown here is derived from an EMBL/GenBank/DDBJ whole genome shotgun (WGS) entry which is preliminary data.</text>
</comment>
<keyword evidence="3" id="KW-1185">Reference proteome</keyword>